<evidence type="ECO:0008006" key="4">
    <source>
        <dbReference type="Google" id="ProtNLM"/>
    </source>
</evidence>
<keyword evidence="1" id="KW-0175">Coiled coil</keyword>
<evidence type="ECO:0000313" key="2">
    <source>
        <dbReference type="EMBL" id="GGO70167.1"/>
    </source>
</evidence>
<comment type="caution">
    <text evidence="2">The sequence shown here is derived from an EMBL/GenBank/DDBJ whole genome shotgun (WGS) entry which is preliminary data.</text>
</comment>
<reference evidence="2" key="1">
    <citation type="journal article" date="2014" name="Int. J. Syst. Evol. Microbiol.">
        <title>Complete genome sequence of Corynebacterium casei LMG S-19264T (=DSM 44701T), isolated from a smear-ripened cheese.</title>
        <authorList>
            <consortium name="US DOE Joint Genome Institute (JGI-PGF)"/>
            <person name="Walter F."/>
            <person name="Albersmeier A."/>
            <person name="Kalinowski J."/>
            <person name="Ruckert C."/>
        </authorList>
    </citation>
    <scope>NUCLEOTIDE SEQUENCE</scope>
    <source>
        <strain evidence="2">CGMCC 1.7086</strain>
    </source>
</reference>
<keyword evidence="3" id="KW-1185">Reference proteome</keyword>
<dbReference type="Proteomes" id="UP000606935">
    <property type="component" value="Unassembled WGS sequence"/>
</dbReference>
<dbReference type="InterPro" id="IPR007139">
    <property type="entry name" value="DUF349"/>
</dbReference>
<dbReference type="Pfam" id="PF03993">
    <property type="entry name" value="DUF349"/>
    <property type="match status" value="2"/>
</dbReference>
<gene>
    <name evidence="2" type="ORF">GCM10010982_23030</name>
</gene>
<evidence type="ECO:0000256" key="1">
    <source>
        <dbReference type="SAM" id="Coils"/>
    </source>
</evidence>
<reference evidence="2" key="2">
    <citation type="submission" date="2020-09" db="EMBL/GenBank/DDBJ databases">
        <authorList>
            <person name="Sun Q."/>
            <person name="Zhou Y."/>
        </authorList>
    </citation>
    <scope>NUCLEOTIDE SEQUENCE</scope>
    <source>
        <strain evidence="2">CGMCC 1.7086</strain>
    </source>
</reference>
<proteinExistence type="predicted"/>
<dbReference type="AlphaFoldDB" id="A0A917YZ33"/>
<feature type="coiled-coil region" evidence="1">
    <location>
        <begin position="184"/>
        <end position="245"/>
    </location>
</feature>
<sequence length="926" mass="106871">MIFKNLFRPKYQHSDAKIRQEAIASLQPESPEHKTALHEMAFNDESIAVRLAALDKLNSFALWWKLAQTERNERVHKRAQQRVESILLDDQADNLTDKQRQTFVQECTNHTLLEKLLLQRWQHDDPALSQAVLTKVDKPMLRQRVMFETNDAQLRHALAEQEQDPECLQRMLRKHKDPQIVELARQKLDKLSQEQLDKQQLERELRLVLAKLLALKDSQDYPLLVEQLEQLSTQYQNQQEQLALLPLAIREEISRKYEDLTDKVRRRTEATKQAWVQAEAERKAALQAAEIKQLAQQWLDEVAKQQNIEQLSEQDRTTMLQQIEGHRSALQTLSGNQSVERLHNRLDQMQVALNKLPALQRAIEGARNLLEGVQDIALPSNVAELGPAQQAWQEARSTYRELKKPHGDLWPLALQKQWQGLDKAWQGAITELRQQARAQVNKVRGGLHKVQEMIQAGKFHAAMSLYQRLQDNYQALPEHEQQALQRLCEQVQGQIENLKEWQVYIAQPRKPALLDEIRSLLDAPLPVKEQAEKVKQLRSQWNSLGKLDSEQDQSLNDAFDQACEQAFLPVREHYAQAEQEREQNLQAKQAVLTQLTQLTQLAQVEIGMEELAKQQHALEKQWRNIGEVDYRRVGELNQQFREHNAPVKAKLLAWYQDNEAQKQRLVEKVQSLLDAEDIQQATVEAKQAQESWKQIGRGRAKQDRQLWAVFRQANDGLFARRNQQQDKQRQANHAVVKQIDVLLNQAGADLNGVQSLSELSALQQGLQQPIADLLAELDERSRQSKQRDWQKLETKFAGRVKAFKQSEQQTHYALLFSLLSEWLDNPPPAGIDNLPGVWRQAFNQSEHSEPRENVLVKMELLAGVESPVELAELRREMQLQMMTNKLEQGESADLAQLLIKWIGQGPLAASDQAQLTRLQRLFVPAG</sequence>
<organism evidence="2 3">
    <name type="scientific">Bowmanella pacifica</name>
    <dbReference type="NCBI Taxonomy" id="502051"/>
    <lineage>
        <taxon>Bacteria</taxon>
        <taxon>Pseudomonadati</taxon>
        <taxon>Pseudomonadota</taxon>
        <taxon>Gammaproteobacteria</taxon>
        <taxon>Alteromonadales</taxon>
        <taxon>Alteromonadaceae</taxon>
        <taxon>Bowmanella</taxon>
    </lineage>
</organism>
<accession>A0A917YZ33</accession>
<evidence type="ECO:0000313" key="3">
    <source>
        <dbReference type="Proteomes" id="UP000606935"/>
    </source>
</evidence>
<dbReference type="EMBL" id="BMLS01000003">
    <property type="protein sequence ID" value="GGO70167.1"/>
    <property type="molecule type" value="Genomic_DNA"/>
</dbReference>
<protein>
    <recommendedName>
        <fullName evidence="4">DUF349 domain-containing protein</fullName>
    </recommendedName>
</protein>
<dbReference type="RefSeq" id="WP_188694961.1">
    <property type="nucleotide sequence ID" value="NZ_BMLS01000003.1"/>
</dbReference>
<name>A0A917YZ33_9ALTE</name>